<dbReference type="GO" id="GO:0005524">
    <property type="term" value="F:ATP binding"/>
    <property type="evidence" value="ECO:0007669"/>
    <property type="project" value="UniProtKB-UniRule"/>
</dbReference>
<keyword evidence="12" id="KW-1185">Reference proteome</keyword>
<evidence type="ECO:0000259" key="9">
    <source>
        <dbReference type="Pfam" id="PF00294"/>
    </source>
</evidence>
<dbReference type="GO" id="GO:0044281">
    <property type="term" value="P:small molecule metabolic process"/>
    <property type="evidence" value="ECO:0007669"/>
    <property type="project" value="UniProtKB-ARBA"/>
</dbReference>
<comment type="catalytic activity">
    <reaction evidence="6 8">
        <text>beta-D-fructose 1-phosphate + ATP = beta-D-fructose 1,6-bisphosphate + ADP + H(+)</text>
        <dbReference type="Rhea" id="RHEA:14213"/>
        <dbReference type="ChEBI" id="CHEBI:15378"/>
        <dbReference type="ChEBI" id="CHEBI:30616"/>
        <dbReference type="ChEBI" id="CHEBI:32966"/>
        <dbReference type="ChEBI" id="CHEBI:138881"/>
        <dbReference type="ChEBI" id="CHEBI:456216"/>
        <dbReference type="EC" id="2.7.1.56"/>
    </reaction>
</comment>
<dbReference type="OrthoDB" id="9801219at2"/>
<dbReference type="EMBL" id="JABEQI010000005">
    <property type="protein sequence ID" value="MBB2186883.1"/>
    <property type="molecule type" value="Genomic_DNA"/>
</dbReference>
<reference evidence="10 13" key="2">
    <citation type="submission" date="2020-04" db="EMBL/GenBank/DDBJ databases">
        <title>Description of novel Gluconacetobacter.</title>
        <authorList>
            <person name="Sombolestani A."/>
        </authorList>
    </citation>
    <scope>NUCLEOTIDE SEQUENCE [LARGE SCALE GENOMIC DNA]</scope>
    <source>
        <strain evidence="10 13">LMG 1382</strain>
    </source>
</reference>
<dbReference type="GO" id="GO:0016052">
    <property type="term" value="P:carbohydrate catabolic process"/>
    <property type="evidence" value="ECO:0007669"/>
    <property type="project" value="UniProtKB-ARBA"/>
</dbReference>
<dbReference type="Proteomes" id="UP000254958">
    <property type="component" value="Unassembled WGS sequence"/>
</dbReference>
<dbReference type="SUPFAM" id="SSF53613">
    <property type="entry name" value="Ribokinase-like"/>
    <property type="match status" value="1"/>
</dbReference>
<evidence type="ECO:0000256" key="3">
    <source>
        <dbReference type="ARBA" id="ARBA00022741"/>
    </source>
</evidence>
<evidence type="ECO:0000256" key="8">
    <source>
        <dbReference type="RuleBase" id="RU369061"/>
    </source>
</evidence>
<dbReference type="RefSeq" id="WP_114727464.1">
    <property type="nucleotide sequence ID" value="NZ_BJMI01000006.1"/>
</dbReference>
<dbReference type="PROSITE" id="PS00584">
    <property type="entry name" value="PFKB_KINASES_2"/>
    <property type="match status" value="1"/>
</dbReference>
<dbReference type="EMBL" id="QQAW01000005">
    <property type="protein sequence ID" value="RDI37700.1"/>
    <property type="molecule type" value="Genomic_DNA"/>
</dbReference>
<dbReference type="AlphaFoldDB" id="A0A370G3A8"/>
<dbReference type="FunFam" id="3.40.1190.20:FF:000001">
    <property type="entry name" value="Phosphofructokinase"/>
    <property type="match status" value="1"/>
</dbReference>
<evidence type="ECO:0000256" key="5">
    <source>
        <dbReference type="ARBA" id="ARBA00022840"/>
    </source>
</evidence>
<evidence type="ECO:0000313" key="11">
    <source>
        <dbReference type="EMBL" id="RDI37700.1"/>
    </source>
</evidence>
<evidence type="ECO:0000256" key="7">
    <source>
        <dbReference type="PIRNR" id="PIRNR000535"/>
    </source>
</evidence>
<dbReference type="Pfam" id="PF00294">
    <property type="entry name" value="PfkB"/>
    <property type="match status" value="1"/>
</dbReference>
<evidence type="ECO:0000256" key="4">
    <source>
        <dbReference type="ARBA" id="ARBA00022777"/>
    </source>
</evidence>
<keyword evidence="4 8" id="KW-0418">Kinase</keyword>
<evidence type="ECO:0000313" key="12">
    <source>
        <dbReference type="Proteomes" id="UP000254958"/>
    </source>
</evidence>
<dbReference type="InterPro" id="IPR002173">
    <property type="entry name" value="Carboh/pur_kinase_PfkB_CS"/>
</dbReference>
<dbReference type="NCBIfam" id="TIGR03168">
    <property type="entry name" value="1-PFK"/>
    <property type="match status" value="1"/>
</dbReference>
<name>A0A370G3A8_GLULI</name>
<feature type="domain" description="Carbohydrate kinase PfkB" evidence="9">
    <location>
        <begin position="11"/>
        <end position="282"/>
    </location>
</feature>
<dbReference type="PROSITE" id="PS00583">
    <property type="entry name" value="PFKB_KINASES_1"/>
    <property type="match status" value="1"/>
</dbReference>
<dbReference type="InterPro" id="IPR029056">
    <property type="entry name" value="Ribokinase-like"/>
</dbReference>
<dbReference type="CDD" id="cd01164">
    <property type="entry name" value="FruK_PfkB_like"/>
    <property type="match status" value="1"/>
</dbReference>
<dbReference type="InterPro" id="IPR022463">
    <property type="entry name" value="1-PFruKinase"/>
</dbReference>
<dbReference type="GO" id="GO:0005829">
    <property type="term" value="C:cytosol"/>
    <property type="evidence" value="ECO:0007669"/>
    <property type="project" value="TreeGrafter"/>
</dbReference>
<dbReference type="InterPro" id="IPR011611">
    <property type="entry name" value="PfkB_dom"/>
</dbReference>
<evidence type="ECO:0000256" key="1">
    <source>
        <dbReference type="ARBA" id="ARBA00010688"/>
    </source>
</evidence>
<proteinExistence type="inferred from homology"/>
<comment type="similarity">
    <text evidence="1 7 8">Belongs to the carbohydrate kinase PfkB family.</text>
</comment>
<keyword evidence="3 8" id="KW-0547">Nucleotide-binding</keyword>
<comment type="function">
    <text evidence="8">Catalyzes the ATP-dependent phosphorylation of fructose-l-phosphate to fructose-l,6-bisphosphate.</text>
</comment>
<dbReference type="NCBIfam" id="TIGR03828">
    <property type="entry name" value="pfkB"/>
    <property type="match status" value="1"/>
</dbReference>
<dbReference type="PANTHER" id="PTHR46566:SF5">
    <property type="entry name" value="1-PHOSPHOFRUCTOKINASE"/>
    <property type="match status" value="1"/>
</dbReference>
<evidence type="ECO:0000313" key="13">
    <source>
        <dbReference type="Proteomes" id="UP000562982"/>
    </source>
</evidence>
<dbReference type="PIRSF" id="PIRSF000535">
    <property type="entry name" value="1PFK/6PFK/LacC"/>
    <property type="match status" value="1"/>
</dbReference>
<dbReference type="InterPro" id="IPR017583">
    <property type="entry name" value="Tagatose/fructose_Pkinase"/>
</dbReference>
<reference evidence="11 12" key="1">
    <citation type="submission" date="2018-07" db="EMBL/GenBank/DDBJ databases">
        <title>Genomic Encyclopedia of Type Strains, Phase IV (KMG-IV): sequencing the most valuable type-strain genomes for metagenomic binning, comparative biology and taxonomic classification.</title>
        <authorList>
            <person name="Goeker M."/>
        </authorList>
    </citation>
    <scope>NUCLEOTIDE SEQUENCE [LARGE SCALE GENOMIC DNA]</scope>
    <source>
        <strain evidence="11 12">DSM 5603</strain>
    </source>
</reference>
<dbReference type="Proteomes" id="UP000562982">
    <property type="component" value="Unassembled WGS sequence"/>
</dbReference>
<dbReference type="Gene3D" id="3.40.1190.20">
    <property type="match status" value="1"/>
</dbReference>
<gene>
    <name evidence="10" type="primary">pfkB</name>
    <name evidence="11" type="ORF">C7453_105109</name>
    <name evidence="10" type="ORF">HLH32_10885</name>
</gene>
<accession>A0A370G3A8</accession>
<keyword evidence="2 7" id="KW-0808">Transferase</keyword>
<evidence type="ECO:0000256" key="2">
    <source>
        <dbReference type="ARBA" id="ARBA00022679"/>
    </source>
</evidence>
<comment type="caution">
    <text evidence="11">The sequence shown here is derived from an EMBL/GenBank/DDBJ whole genome shotgun (WGS) entry which is preliminary data.</text>
</comment>
<organism evidence="11 12">
    <name type="scientific">Gluconacetobacter liquefaciens</name>
    <name type="common">Acetobacter liquefaciens</name>
    <dbReference type="NCBI Taxonomy" id="89584"/>
    <lineage>
        <taxon>Bacteria</taxon>
        <taxon>Pseudomonadati</taxon>
        <taxon>Pseudomonadota</taxon>
        <taxon>Alphaproteobacteria</taxon>
        <taxon>Acetobacterales</taxon>
        <taxon>Acetobacteraceae</taxon>
        <taxon>Gluconacetobacter</taxon>
    </lineage>
</organism>
<dbReference type="GO" id="GO:0008662">
    <property type="term" value="F:1-phosphofructokinase activity"/>
    <property type="evidence" value="ECO:0007669"/>
    <property type="project" value="UniProtKB-UniRule"/>
</dbReference>
<keyword evidence="5 8" id="KW-0067">ATP-binding</keyword>
<dbReference type="PANTHER" id="PTHR46566">
    <property type="entry name" value="1-PHOSPHOFRUCTOKINASE-RELATED"/>
    <property type="match status" value="1"/>
</dbReference>
<evidence type="ECO:0000256" key="6">
    <source>
        <dbReference type="ARBA" id="ARBA00047745"/>
    </source>
</evidence>
<protein>
    <recommendedName>
        <fullName evidence="7">Phosphofructokinase</fullName>
    </recommendedName>
</protein>
<sequence>MRVATVTFNPAIDQTITVDHLIPGEVHRARAVRQNAGGKGVNVASCLADWGIPVTAFGLLGSENAALFEALCAEKTIADRFLRIPGATRVNLKIVDDQDTTDINMGGAAVDAPALEKQIEQVEAFAGSDSLIVLSGSLPPGCPPGLYAELIARLRGRGARVLLDTSGLPLLLALQGKTLPNIIKPNLRELADWAGEPVETAEDALRIAARLAAKGVELVVVSMGAQGALFLSHSGALTARLRAEGVTSTVGAGDAMVAGLVAALSEAAELEEIARLSTAFAVGKLGLAGPNLPDRDTIRTLMGQVTIASAGRAEAGGAGETT</sequence>
<evidence type="ECO:0000313" key="10">
    <source>
        <dbReference type="EMBL" id="MBB2186883.1"/>
    </source>
</evidence>